<accession>A0A0G0L6K2</accession>
<evidence type="ECO:0000313" key="1">
    <source>
        <dbReference type="EMBL" id="KKQ48271.1"/>
    </source>
</evidence>
<name>A0A0G0L6K2_9BACT</name>
<comment type="caution">
    <text evidence="1">The sequence shown here is derived from an EMBL/GenBank/DDBJ whole genome shotgun (WGS) entry which is preliminary data.</text>
</comment>
<proteinExistence type="predicted"/>
<dbReference type="EMBL" id="LBTW01000038">
    <property type="protein sequence ID" value="KKQ48271.1"/>
    <property type="molecule type" value="Genomic_DNA"/>
</dbReference>
<sequence length="71" mass="8547">MKYIIVVHSKNENTNTIICIWKDRNDEIQICELPPECLLQYQLRVLMIYDNKYKICLNQFWSVLKVILVTT</sequence>
<evidence type="ECO:0000313" key="2">
    <source>
        <dbReference type="Proteomes" id="UP000034366"/>
    </source>
</evidence>
<organism evidence="1 2">
    <name type="scientific">Candidatus Woesebacteria bacterium GW2011_GWD1_38_10</name>
    <dbReference type="NCBI Taxonomy" id="1618592"/>
    <lineage>
        <taxon>Bacteria</taxon>
        <taxon>Candidatus Woeseibacteriota</taxon>
    </lineage>
</organism>
<protein>
    <submittedName>
        <fullName evidence="1">Uncharacterized protein</fullName>
    </submittedName>
</protein>
<dbReference type="Proteomes" id="UP000034366">
    <property type="component" value="Unassembled WGS sequence"/>
</dbReference>
<dbReference type="AlphaFoldDB" id="A0A0G0L6K2"/>
<reference evidence="1 2" key="1">
    <citation type="journal article" date="2015" name="Nature">
        <title>rRNA introns, odd ribosomes, and small enigmatic genomes across a large radiation of phyla.</title>
        <authorList>
            <person name="Brown C.T."/>
            <person name="Hug L.A."/>
            <person name="Thomas B.C."/>
            <person name="Sharon I."/>
            <person name="Castelle C.J."/>
            <person name="Singh A."/>
            <person name="Wilkins M.J."/>
            <person name="Williams K.H."/>
            <person name="Banfield J.F."/>
        </authorList>
    </citation>
    <scope>NUCLEOTIDE SEQUENCE [LARGE SCALE GENOMIC DNA]</scope>
</reference>
<gene>
    <name evidence="1" type="ORF">US67_C0038G0012</name>
</gene>